<dbReference type="EMBL" id="SRLO01001824">
    <property type="protein sequence ID" value="TNN35137.1"/>
    <property type="molecule type" value="Genomic_DNA"/>
</dbReference>
<evidence type="ECO:0000313" key="2">
    <source>
        <dbReference type="Proteomes" id="UP000314294"/>
    </source>
</evidence>
<dbReference type="Proteomes" id="UP000314294">
    <property type="component" value="Unassembled WGS sequence"/>
</dbReference>
<protein>
    <submittedName>
        <fullName evidence="1">Uncharacterized protein</fullName>
    </submittedName>
</protein>
<accession>A0A4Z2F1V6</accession>
<reference evidence="1 2" key="1">
    <citation type="submission" date="2019-03" db="EMBL/GenBank/DDBJ databases">
        <title>First draft genome of Liparis tanakae, snailfish: a comprehensive survey of snailfish specific genes.</title>
        <authorList>
            <person name="Kim W."/>
            <person name="Song I."/>
            <person name="Jeong J.-H."/>
            <person name="Kim D."/>
            <person name="Kim S."/>
            <person name="Ryu S."/>
            <person name="Song J.Y."/>
            <person name="Lee S.K."/>
        </authorList>
    </citation>
    <scope>NUCLEOTIDE SEQUENCE [LARGE SCALE GENOMIC DNA]</scope>
    <source>
        <tissue evidence="1">Muscle</tissue>
    </source>
</reference>
<sequence length="88" mass="9830">MSRRLRRHRTCPEHLEEDRLTAPGCTQLLLAAAAEPQTLVVQLQPAAALRLRTALCSQREESMCRANRRVSTLKEETVKVVHPGMKGG</sequence>
<proteinExistence type="predicted"/>
<gene>
    <name evidence="1" type="ORF">EYF80_054699</name>
</gene>
<evidence type="ECO:0000313" key="1">
    <source>
        <dbReference type="EMBL" id="TNN35137.1"/>
    </source>
</evidence>
<dbReference type="AlphaFoldDB" id="A0A4Z2F1V6"/>
<comment type="caution">
    <text evidence="1">The sequence shown here is derived from an EMBL/GenBank/DDBJ whole genome shotgun (WGS) entry which is preliminary data.</text>
</comment>
<name>A0A4Z2F1V6_9TELE</name>
<organism evidence="1 2">
    <name type="scientific">Liparis tanakae</name>
    <name type="common">Tanaka's snailfish</name>
    <dbReference type="NCBI Taxonomy" id="230148"/>
    <lineage>
        <taxon>Eukaryota</taxon>
        <taxon>Metazoa</taxon>
        <taxon>Chordata</taxon>
        <taxon>Craniata</taxon>
        <taxon>Vertebrata</taxon>
        <taxon>Euteleostomi</taxon>
        <taxon>Actinopterygii</taxon>
        <taxon>Neopterygii</taxon>
        <taxon>Teleostei</taxon>
        <taxon>Neoteleostei</taxon>
        <taxon>Acanthomorphata</taxon>
        <taxon>Eupercaria</taxon>
        <taxon>Perciformes</taxon>
        <taxon>Cottioidei</taxon>
        <taxon>Cottales</taxon>
        <taxon>Liparidae</taxon>
        <taxon>Liparis</taxon>
    </lineage>
</organism>
<keyword evidence="2" id="KW-1185">Reference proteome</keyword>